<keyword evidence="1" id="KW-0732">Signal</keyword>
<reference evidence="2" key="1">
    <citation type="journal article" date="2020" name="Fungal Divers.">
        <title>Resolving the Mortierellaceae phylogeny through synthesis of multi-gene phylogenetics and phylogenomics.</title>
        <authorList>
            <person name="Vandepol N."/>
            <person name="Liber J."/>
            <person name="Desiro A."/>
            <person name="Na H."/>
            <person name="Kennedy M."/>
            <person name="Barry K."/>
            <person name="Grigoriev I.V."/>
            <person name="Miller A.N."/>
            <person name="O'Donnell K."/>
            <person name="Stajich J.E."/>
            <person name="Bonito G."/>
        </authorList>
    </citation>
    <scope>NUCLEOTIDE SEQUENCE</scope>
    <source>
        <strain evidence="2">NRRL 28262</strain>
    </source>
</reference>
<protein>
    <submittedName>
        <fullName evidence="2">Uncharacterized protein</fullName>
    </submittedName>
</protein>
<feature type="signal peptide" evidence="1">
    <location>
        <begin position="1"/>
        <end position="22"/>
    </location>
</feature>
<evidence type="ECO:0000313" key="2">
    <source>
        <dbReference type="EMBL" id="KAG0274141.1"/>
    </source>
</evidence>
<feature type="chain" id="PRO_5041962061" evidence="1">
    <location>
        <begin position="23"/>
        <end position="241"/>
    </location>
</feature>
<comment type="caution">
    <text evidence="2">The sequence shown here is derived from an EMBL/GenBank/DDBJ whole genome shotgun (WGS) entry which is preliminary data.</text>
</comment>
<evidence type="ECO:0000256" key="1">
    <source>
        <dbReference type="SAM" id="SignalP"/>
    </source>
</evidence>
<dbReference type="Proteomes" id="UP001194580">
    <property type="component" value="Unassembled WGS sequence"/>
</dbReference>
<dbReference type="AlphaFoldDB" id="A0AAD4DC24"/>
<name>A0AAD4DC24_9FUNG</name>
<sequence>MRISTFVPAIMAFTLFTATTQALPMAPHEAAAVALLKRGSGSTSSLIDTVASIFVKAHTKVLVDACVDLTANVCADVDVKLNAKAKVLGLIDAEVDVKKLALSAKADVDADIKAKIDIDVKAIVTANIDAHVRAVVLKVCPKSDKACIKKNAHAIVVQVAALINIDIKKLVVKIKADLKANVKVRLDLFIKKLDLNLLLAKVKVTAVAKVRADIDVHLKAFVDVCAKLFVNAKIVADIGAL</sequence>
<accession>A0AAD4DC24</accession>
<organism evidence="2 3">
    <name type="scientific">Linnemannia exigua</name>
    <dbReference type="NCBI Taxonomy" id="604196"/>
    <lineage>
        <taxon>Eukaryota</taxon>
        <taxon>Fungi</taxon>
        <taxon>Fungi incertae sedis</taxon>
        <taxon>Mucoromycota</taxon>
        <taxon>Mortierellomycotina</taxon>
        <taxon>Mortierellomycetes</taxon>
        <taxon>Mortierellales</taxon>
        <taxon>Mortierellaceae</taxon>
        <taxon>Linnemannia</taxon>
    </lineage>
</organism>
<keyword evidence="3" id="KW-1185">Reference proteome</keyword>
<evidence type="ECO:0000313" key="3">
    <source>
        <dbReference type="Proteomes" id="UP001194580"/>
    </source>
</evidence>
<dbReference type="EMBL" id="JAAAIL010000645">
    <property type="protein sequence ID" value="KAG0274141.1"/>
    <property type="molecule type" value="Genomic_DNA"/>
</dbReference>
<gene>
    <name evidence="2" type="ORF">BGZ95_010066</name>
</gene>
<proteinExistence type="predicted"/>